<comment type="caution">
    <text evidence="2">The sequence shown here is derived from an EMBL/GenBank/DDBJ whole genome shotgun (WGS) entry which is preliminary data.</text>
</comment>
<feature type="transmembrane region" description="Helical" evidence="1">
    <location>
        <begin position="39"/>
        <end position="60"/>
    </location>
</feature>
<reference evidence="2 3" key="1">
    <citation type="submission" date="2018-04" db="EMBL/GenBank/DDBJ databases">
        <title>Genomic Encyclopedia of Archaeal and Bacterial Type Strains, Phase II (KMG-II): from individual species to whole genera.</title>
        <authorList>
            <person name="Goeker M."/>
        </authorList>
    </citation>
    <scope>NUCLEOTIDE SEQUENCE [LARGE SCALE GENOMIC DNA]</scope>
    <source>
        <strain evidence="2 3">DSM 5822</strain>
    </source>
</reference>
<dbReference type="RefSeq" id="WP_204509300.1">
    <property type="nucleotide sequence ID" value="NZ_QAON01000006.1"/>
</dbReference>
<accession>A0A2T5IZN3</accession>
<name>A0A2T5IZN3_9GAMM</name>
<keyword evidence="3" id="KW-1185">Reference proteome</keyword>
<dbReference type="Proteomes" id="UP000244223">
    <property type="component" value="Unassembled WGS sequence"/>
</dbReference>
<evidence type="ECO:0000313" key="2">
    <source>
        <dbReference type="EMBL" id="PTQ89540.1"/>
    </source>
</evidence>
<dbReference type="EMBL" id="QAON01000006">
    <property type="protein sequence ID" value="PTQ89540.1"/>
    <property type="molecule type" value="Genomic_DNA"/>
</dbReference>
<feature type="transmembrane region" description="Helical" evidence="1">
    <location>
        <begin position="6"/>
        <end position="27"/>
    </location>
</feature>
<proteinExistence type="predicted"/>
<sequence>MTDEMLTQLGMQLGIPALILFLMFIIWDLAKEAKAGKTGMIALFVALGVGMMGYVIKVILQWQLEH</sequence>
<protein>
    <submittedName>
        <fullName evidence="2">Uncharacterized protein DUF2788</fullName>
    </submittedName>
</protein>
<organism evidence="2 3">
    <name type="scientific">Agitococcus lubricus</name>
    <dbReference type="NCBI Taxonomy" id="1077255"/>
    <lineage>
        <taxon>Bacteria</taxon>
        <taxon>Pseudomonadati</taxon>
        <taxon>Pseudomonadota</taxon>
        <taxon>Gammaproteobacteria</taxon>
        <taxon>Moraxellales</taxon>
        <taxon>Moraxellaceae</taxon>
        <taxon>Agitococcus</taxon>
    </lineage>
</organism>
<gene>
    <name evidence="2" type="ORF">C8N29_10671</name>
</gene>
<dbReference type="InterPro" id="IPR021249">
    <property type="entry name" value="DUF2788"/>
</dbReference>
<dbReference type="AlphaFoldDB" id="A0A2T5IZN3"/>
<evidence type="ECO:0000313" key="3">
    <source>
        <dbReference type="Proteomes" id="UP000244223"/>
    </source>
</evidence>
<keyword evidence="1" id="KW-1133">Transmembrane helix</keyword>
<dbReference type="Pfam" id="PF10981">
    <property type="entry name" value="DUF2788"/>
    <property type="match status" value="1"/>
</dbReference>
<evidence type="ECO:0000256" key="1">
    <source>
        <dbReference type="SAM" id="Phobius"/>
    </source>
</evidence>
<keyword evidence="1" id="KW-0472">Membrane</keyword>
<keyword evidence="1" id="KW-0812">Transmembrane</keyword>